<dbReference type="CDD" id="cd03216">
    <property type="entry name" value="ABC_Carb_Monos_I"/>
    <property type="match status" value="1"/>
</dbReference>
<accession>K0JMN4</accession>
<dbReference type="CDD" id="cd03215">
    <property type="entry name" value="ABC_Carb_Monos_II"/>
    <property type="match status" value="1"/>
</dbReference>
<dbReference type="FunFam" id="3.40.50.300:FF:000127">
    <property type="entry name" value="Ribose import ATP-binding protein RbsA"/>
    <property type="match status" value="1"/>
</dbReference>
<dbReference type="InterPro" id="IPR027417">
    <property type="entry name" value="P-loop_NTPase"/>
</dbReference>
<dbReference type="PROSITE" id="PS50893">
    <property type="entry name" value="ABC_TRANSPORTER_2"/>
    <property type="match status" value="2"/>
</dbReference>
<evidence type="ECO:0000256" key="5">
    <source>
        <dbReference type="ARBA" id="ARBA00022737"/>
    </source>
</evidence>
<dbReference type="SUPFAM" id="SSF52540">
    <property type="entry name" value="P-loop containing nucleoside triphosphate hydrolases"/>
    <property type="match status" value="2"/>
</dbReference>
<evidence type="ECO:0000256" key="6">
    <source>
        <dbReference type="ARBA" id="ARBA00022741"/>
    </source>
</evidence>
<dbReference type="InterPro" id="IPR050107">
    <property type="entry name" value="ABC_carbohydrate_import_ATPase"/>
</dbReference>
<evidence type="ECO:0000256" key="8">
    <source>
        <dbReference type="ARBA" id="ARBA00022967"/>
    </source>
</evidence>
<keyword evidence="6" id="KW-0547">Nucleotide-binding</keyword>
<evidence type="ECO:0000259" key="10">
    <source>
        <dbReference type="PROSITE" id="PS50893"/>
    </source>
</evidence>
<dbReference type="PROSITE" id="PS00211">
    <property type="entry name" value="ABC_TRANSPORTER_1"/>
    <property type="match status" value="1"/>
</dbReference>
<evidence type="ECO:0000313" key="12">
    <source>
        <dbReference type="Proteomes" id="UP000003759"/>
    </source>
</evidence>
<dbReference type="RefSeq" id="WP_014933771.1">
    <property type="nucleotide sequence ID" value="NC_018604.1"/>
</dbReference>
<keyword evidence="9" id="KW-0472">Membrane</keyword>
<dbReference type="InterPro" id="IPR017871">
    <property type="entry name" value="ABC_transporter-like_CS"/>
</dbReference>
<evidence type="ECO:0000256" key="7">
    <source>
        <dbReference type="ARBA" id="ARBA00022840"/>
    </source>
</evidence>
<comment type="subcellular location">
    <subcellularLocation>
        <location evidence="1">Cell membrane</location>
        <topology evidence="1">Peripheral membrane protein</topology>
    </subcellularLocation>
</comment>
<dbReference type="PANTHER" id="PTHR43790:SF3">
    <property type="entry name" value="D-ALLOSE IMPORT ATP-BINDING PROTEIN ALSA-RELATED"/>
    <property type="match status" value="1"/>
</dbReference>
<dbReference type="PANTHER" id="PTHR43790">
    <property type="entry name" value="CARBOHYDRATE TRANSPORT ATP-BINDING PROTEIN MG119-RELATED"/>
    <property type="match status" value="1"/>
</dbReference>
<dbReference type="Gene3D" id="3.40.50.300">
    <property type="entry name" value="P-loop containing nucleotide triphosphate hydrolases"/>
    <property type="match status" value="2"/>
</dbReference>
<evidence type="ECO:0000256" key="2">
    <source>
        <dbReference type="ARBA" id="ARBA00022448"/>
    </source>
</evidence>
<feature type="domain" description="ABC transporter" evidence="10">
    <location>
        <begin position="5"/>
        <end position="241"/>
    </location>
</feature>
<organism evidence="11 12">
    <name type="scientific">Brachyspira pilosicoli WesB</name>
    <dbReference type="NCBI Taxonomy" id="1161918"/>
    <lineage>
        <taxon>Bacteria</taxon>
        <taxon>Pseudomonadati</taxon>
        <taxon>Spirochaetota</taxon>
        <taxon>Spirochaetia</taxon>
        <taxon>Brachyspirales</taxon>
        <taxon>Brachyspiraceae</taxon>
        <taxon>Brachyspira</taxon>
    </lineage>
</organism>
<dbReference type="SMART" id="SM00382">
    <property type="entry name" value="AAA"/>
    <property type="match status" value="2"/>
</dbReference>
<evidence type="ECO:0000256" key="4">
    <source>
        <dbReference type="ARBA" id="ARBA00022597"/>
    </source>
</evidence>
<dbReference type="PATRIC" id="fig|1161918.5.peg.1703"/>
<evidence type="ECO:0000256" key="3">
    <source>
        <dbReference type="ARBA" id="ARBA00022475"/>
    </source>
</evidence>
<name>K0JMN4_BRAPL</name>
<dbReference type="EMBL" id="HE793032">
    <property type="protein sequence ID" value="CCG57651.1"/>
    <property type="molecule type" value="Genomic_DNA"/>
</dbReference>
<evidence type="ECO:0000256" key="1">
    <source>
        <dbReference type="ARBA" id="ARBA00004202"/>
    </source>
</evidence>
<dbReference type="GO" id="GO:0005524">
    <property type="term" value="F:ATP binding"/>
    <property type="evidence" value="ECO:0007669"/>
    <property type="project" value="UniProtKB-KW"/>
</dbReference>
<evidence type="ECO:0000313" key="11">
    <source>
        <dbReference type="EMBL" id="CCG57651.1"/>
    </source>
</evidence>
<dbReference type="GO" id="GO:0016887">
    <property type="term" value="F:ATP hydrolysis activity"/>
    <property type="evidence" value="ECO:0007669"/>
    <property type="project" value="InterPro"/>
</dbReference>
<gene>
    <name evidence="11" type="ORF">WESB_2188</name>
</gene>
<dbReference type="InterPro" id="IPR003593">
    <property type="entry name" value="AAA+_ATPase"/>
</dbReference>
<evidence type="ECO:0000256" key="9">
    <source>
        <dbReference type="ARBA" id="ARBA00023136"/>
    </source>
</evidence>
<keyword evidence="5" id="KW-0677">Repeat</keyword>
<feature type="domain" description="ABC transporter" evidence="10">
    <location>
        <begin position="240"/>
        <end position="496"/>
    </location>
</feature>
<dbReference type="KEGG" id="bpw:WESB_2188"/>
<keyword evidence="3" id="KW-1003">Cell membrane</keyword>
<dbReference type="Proteomes" id="UP000003759">
    <property type="component" value="Chromosome"/>
</dbReference>
<keyword evidence="8" id="KW-1278">Translocase</keyword>
<dbReference type="AlphaFoldDB" id="K0JMN4"/>
<dbReference type="InterPro" id="IPR003439">
    <property type="entry name" value="ABC_transporter-like_ATP-bd"/>
</dbReference>
<keyword evidence="7" id="KW-0067">ATP-binding</keyword>
<proteinExistence type="predicted"/>
<keyword evidence="4" id="KW-0762">Sugar transport</keyword>
<reference evidence="11 12" key="1">
    <citation type="journal article" date="2012" name="BMC Genomics">
        <title>Comparative genomics of Brachyspira pilosicoli strains: genome rearrangements, reductions and correlation of genetic compliment with phenotypic diversity.</title>
        <authorList>
            <person name="Mappley L.J."/>
            <person name="Black M.L."/>
            <person name="Abuoun M."/>
            <person name="Darby A.C."/>
            <person name="Woodward M.J."/>
            <person name="Parkhill J."/>
            <person name="Turner A.K."/>
            <person name="Bellgard M.I."/>
            <person name="La T."/>
            <person name="Phillips N.D."/>
            <person name="La Ragione R.M."/>
            <person name="Hampson D.J."/>
        </authorList>
    </citation>
    <scope>NUCLEOTIDE SEQUENCE [LARGE SCALE GENOMIC DNA]</scope>
    <source>
        <strain evidence="11">WesB</strain>
    </source>
</reference>
<dbReference type="HOGENOM" id="CLU_000604_92_3_12"/>
<sequence length="496" mass="55174">MEQLLLMKNISKTFGFTKALDNVNLSLCSGECLALMGENGAGKSTLIKILMGAYTKDSGEIFIDGKNINIQSPNDAKKNGISAVYQDVFLAKELSIGENFFLGNLPKNKLGQINWNKVYEESANHLKKLNIELNPKEKLSKLTIAGQQMVAIAKSIYQNAKIIIFDEPTALLTNDEKIQIFNIIEHLKKSGHGIIYVSHRMEEIFQISDRVTVLKDGKYIDTVNTKETDENQLVKLMVGRSFEDMYNIDSNASDEVVLEIKDLCSSDNKIKNISFSLNKSEILGMFGLIGAGRTETMRMIFGADKFKSGFIKLNGQDITFRNPKEAIKHNMGYIAEDRKNQSLALNLSIKDNVNLPSYNKISRFGVINSKKMVSNTNEYVDKLHIKISSINQSVNDLSGGNQQKVVIAKWLLTGSKIIVADEPTIGVDVGARAEIYKLFESLTKSGVSIILISSYLPEIMGLSDRIMVMHEGVNMGILEKKDFSEEKIMALASGLK</sequence>
<dbReference type="Pfam" id="PF00005">
    <property type="entry name" value="ABC_tran"/>
    <property type="match status" value="2"/>
</dbReference>
<keyword evidence="2" id="KW-0813">Transport</keyword>
<protein>
    <submittedName>
        <fullName evidence="11">Monosaccharide-transporting ATPase</fullName>
    </submittedName>
</protein>
<dbReference type="GO" id="GO:0005886">
    <property type="term" value="C:plasma membrane"/>
    <property type="evidence" value="ECO:0007669"/>
    <property type="project" value="UniProtKB-SubCell"/>
</dbReference>